<keyword evidence="2" id="KW-0418">Kinase</keyword>
<accession>A0A542EDM9</accession>
<keyword evidence="2" id="KW-0829">Tyrosine-protein kinase</keyword>
<evidence type="ECO:0000256" key="2">
    <source>
        <dbReference type="ARBA" id="ARBA00023137"/>
    </source>
</evidence>
<dbReference type="Gene3D" id="3.40.50.1000">
    <property type="entry name" value="HAD superfamily/HAD-like"/>
    <property type="match status" value="1"/>
</dbReference>
<dbReference type="SFLD" id="SFLDS00003">
    <property type="entry name" value="Haloacid_Dehalogenase"/>
    <property type="match status" value="1"/>
</dbReference>
<dbReference type="SFLD" id="SFLDG01135">
    <property type="entry name" value="C1.5.6:_HAD__Beta-PGM__Phospha"/>
    <property type="match status" value="1"/>
</dbReference>
<comment type="similarity">
    <text evidence="1">Belongs to the HAD-like hydrolase superfamily. CbbY/CbbZ/Gph/YieH family.</text>
</comment>
<evidence type="ECO:0000256" key="3">
    <source>
        <dbReference type="ARBA" id="ARBA00050405"/>
    </source>
</evidence>
<dbReference type="Gene3D" id="1.10.150.240">
    <property type="entry name" value="Putative phosphatase, domain 2"/>
    <property type="match status" value="1"/>
</dbReference>
<dbReference type="Pfam" id="PF13419">
    <property type="entry name" value="HAD_2"/>
    <property type="match status" value="1"/>
</dbReference>
<dbReference type="EMBL" id="VFMO01000001">
    <property type="protein sequence ID" value="TQJ13376.1"/>
    <property type="molecule type" value="Genomic_DNA"/>
</dbReference>
<dbReference type="PANTHER" id="PTHR43434:SF26">
    <property type="entry name" value="PYROPHOSPHATASE PPAX"/>
    <property type="match status" value="1"/>
</dbReference>
<dbReference type="RefSeq" id="WP_141927521.1">
    <property type="nucleotide sequence ID" value="NZ_BAABCI010000015.1"/>
</dbReference>
<keyword evidence="2" id="KW-0808">Transferase</keyword>
<dbReference type="GO" id="GO:0004713">
    <property type="term" value="F:protein tyrosine kinase activity"/>
    <property type="evidence" value="ECO:0007669"/>
    <property type="project" value="UniProtKB-KW"/>
</dbReference>
<dbReference type="InterPro" id="IPR036412">
    <property type="entry name" value="HAD-like_sf"/>
</dbReference>
<gene>
    <name evidence="6" type="ORF">FB459_0792</name>
</gene>
<evidence type="ECO:0000256" key="5">
    <source>
        <dbReference type="ARBA" id="ARBA00080335"/>
    </source>
</evidence>
<dbReference type="InterPro" id="IPR050155">
    <property type="entry name" value="HAD-like_hydrolase_sf"/>
</dbReference>
<dbReference type="InterPro" id="IPR041492">
    <property type="entry name" value="HAD_2"/>
</dbReference>
<protein>
    <recommendedName>
        <fullName evidence="4">Tyrosine-protein kinase PtkA</fullName>
    </recommendedName>
    <alternativeName>
        <fullName evidence="5">Protein tyrosine kinase A</fullName>
    </alternativeName>
</protein>
<organism evidence="6 7">
    <name type="scientific">Yimella lutea</name>
    <dbReference type="NCBI Taxonomy" id="587872"/>
    <lineage>
        <taxon>Bacteria</taxon>
        <taxon>Bacillati</taxon>
        <taxon>Actinomycetota</taxon>
        <taxon>Actinomycetes</taxon>
        <taxon>Micrococcales</taxon>
        <taxon>Dermacoccaceae</taxon>
        <taxon>Yimella</taxon>
    </lineage>
</organism>
<dbReference type="NCBIfam" id="TIGR01509">
    <property type="entry name" value="HAD-SF-IA-v3"/>
    <property type="match status" value="1"/>
</dbReference>
<dbReference type="OrthoDB" id="9776368at2"/>
<evidence type="ECO:0000313" key="7">
    <source>
        <dbReference type="Proteomes" id="UP000320806"/>
    </source>
</evidence>
<evidence type="ECO:0000256" key="1">
    <source>
        <dbReference type="ARBA" id="ARBA00006171"/>
    </source>
</evidence>
<keyword evidence="7" id="KW-1185">Reference proteome</keyword>
<evidence type="ECO:0000313" key="6">
    <source>
        <dbReference type="EMBL" id="TQJ13376.1"/>
    </source>
</evidence>
<dbReference type="NCBIfam" id="TIGR01549">
    <property type="entry name" value="HAD-SF-IA-v1"/>
    <property type="match status" value="1"/>
</dbReference>
<comment type="caution">
    <text evidence="6">The sequence shown here is derived from an EMBL/GenBank/DDBJ whole genome shotgun (WGS) entry which is preliminary data.</text>
</comment>
<evidence type="ECO:0000256" key="4">
    <source>
        <dbReference type="ARBA" id="ARBA00069527"/>
    </source>
</evidence>
<dbReference type="Proteomes" id="UP000320806">
    <property type="component" value="Unassembled WGS sequence"/>
</dbReference>
<sequence length="214" mass="23114">MSFRPVALFDFDGTLADTIPLIVQSYHHTLETSGLPAVDEVEVRSWIGRPLQPVFEERYPGRGEELTATYRDWNLAQHDALIERVEGMPELLKSLSDKGIRLGVVSSKKASTVLQGLRVVGLDEAIDVLAGMDETAKHKPEPDPLLFAADALGADPSDCVYIGDADVDVLAARAAGMASVAVTWGAGTREVLESLDPDAIVDTVDELREFLLSG</sequence>
<dbReference type="PRINTS" id="PR00413">
    <property type="entry name" value="HADHALOGNASE"/>
</dbReference>
<dbReference type="AlphaFoldDB" id="A0A542EDM9"/>
<dbReference type="SFLD" id="SFLDG01129">
    <property type="entry name" value="C1.5:_HAD__Beta-PGM__Phosphata"/>
    <property type="match status" value="1"/>
</dbReference>
<dbReference type="GO" id="GO:0008967">
    <property type="term" value="F:phosphoglycolate phosphatase activity"/>
    <property type="evidence" value="ECO:0007669"/>
    <property type="project" value="TreeGrafter"/>
</dbReference>
<dbReference type="InterPro" id="IPR023198">
    <property type="entry name" value="PGP-like_dom2"/>
</dbReference>
<comment type="catalytic activity">
    <reaction evidence="3">
        <text>L-tyrosyl-[protein] + ATP = O-phospho-L-tyrosyl-[protein] + ADP + H(+)</text>
        <dbReference type="Rhea" id="RHEA:10596"/>
        <dbReference type="Rhea" id="RHEA-COMP:10136"/>
        <dbReference type="Rhea" id="RHEA-COMP:20101"/>
        <dbReference type="ChEBI" id="CHEBI:15378"/>
        <dbReference type="ChEBI" id="CHEBI:30616"/>
        <dbReference type="ChEBI" id="CHEBI:46858"/>
        <dbReference type="ChEBI" id="CHEBI:61978"/>
        <dbReference type="ChEBI" id="CHEBI:456216"/>
    </reaction>
    <physiologicalReaction direction="left-to-right" evidence="3">
        <dbReference type="Rhea" id="RHEA:10597"/>
    </physiologicalReaction>
</comment>
<name>A0A542EDM9_9MICO</name>
<dbReference type="FunFam" id="3.40.50.1000:FF:000022">
    <property type="entry name" value="Phosphoglycolate phosphatase"/>
    <property type="match status" value="1"/>
</dbReference>
<dbReference type="GO" id="GO:0005829">
    <property type="term" value="C:cytosol"/>
    <property type="evidence" value="ECO:0007669"/>
    <property type="project" value="TreeGrafter"/>
</dbReference>
<reference evidence="6 7" key="1">
    <citation type="submission" date="2019-06" db="EMBL/GenBank/DDBJ databases">
        <title>Sequencing the genomes of 1000 actinobacteria strains.</title>
        <authorList>
            <person name="Klenk H.-P."/>
        </authorList>
    </citation>
    <scope>NUCLEOTIDE SEQUENCE [LARGE SCALE GENOMIC DNA]</scope>
    <source>
        <strain evidence="6 7">DSM 19828</strain>
    </source>
</reference>
<proteinExistence type="inferred from homology"/>
<dbReference type="PANTHER" id="PTHR43434">
    <property type="entry name" value="PHOSPHOGLYCOLATE PHOSPHATASE"/>
    <property type="match status" value="1"/>
</dbReference>
<dbReference type="GO" id="GO:0006281">
    <property type="term" value="P:DNA repair"/>
    <property type="evidence" value="ECO:0007669"/>
    <property type="project" value="TreeGrafter"/>
</dbReference>
<dbReference type="InterPro" id="IPR006439">
    <property type="entry name" value="HAD-SF_hydro_IA"/>
</dbReference>
<dbReference type="SUPFAM" id="SSF56784">
    <property type="entry name" value="HAD-like"/>
    <property type="match status" value="1"/>
</dbReference>
<dbReference type="InterPro" id="IPR023214">
    <property type="entry name" value="HAD_sf"/>
</dbReference>